<comment type="caution">
    <text evidence="1">The sequence shown here is derived from an EMBL/GenBank/DDBJ whole genome shotgun (WGS) entry which is preliminary data.</text>
</comment>
<accession>A0A0F9NIN2</accession>
<dbReference type="SUPFAM" id="SSF51126">
    <property type="entry name" value="Pectin lyase-like"/>
    <property type="match status" value="1"/>
</dbReference>
<evidence type="ECO:0000313" key="1">
    <source>
        <dbReference type="EMBL" id="KKM81202.1"/>
    </source>
</evidence>
<dbReference type="InterPro" id="IPR011050">
    <property type="entry name" value="Pectin_lyase_fold/virulence"/>
</dbReference>
<dbReference type="InterPro" id="IPR012334">
    <property type="entry name" value="Pectin_lyas_fold"/>
</dbReference>
<evidence type="ECO:0008006" key="2">
    <source>
        <dbReference type="Google" id="ProtNLM"/>
    </source>
</evidence>
<proteinExistence type="predicted"/>
<reference evidence="1" key="1">
    <citation type="journal article" date="2015" name="Nature">
        <title>Complex archaea that bridge the gap between prokaryotes and eukaryotes.</title>
        <authorList>
            <person name="Spang A."/>
            <person name="Saw J.H."/>
            <person name="Jorgensen S.L."/>
            <person name="Zaremba-Niedzwiedzka K."/>
            <person name="Martijn J."/>
            <person name="Lind A.E."/>
            <person name="van Eijk R."/>
            <person name="Schleper C."/>
            <person name="Guy L."/>
            <person name="Ettema T.J."/>
        </authorList>
    </citation>
    <scope>NUCLEOTIDE SEQUENCE</scope>
</reference>
<dbReference type="AlphaFoldDB" id="A0A0F9NIN2"/>
<dbReference type="Gene3D" id="2.160.20.10">
    <property type="entry name" value="Single-stranded right-handed beta-helix, Pectin lyase-like"/>
    <property type="match status" value="1"/>
</dbReference>
<gene>
    <name evidence="1" type="ORF">LCGC14_1332160</name>
</gene>
<dbReference type="InterPro" id="IPR006626">
    <property type="entry name" value="PbH1"/>
</dbReference>
<dbReference type="SMART" id="SM00710">
    <property type="entry name" value="PbH1"/>
    <property type="match status" value="5"/>
</dbReference>
<name>A0A0F9NIN2_9ZZZZ</name>
<sequence>MLQQRRSRVNTYRKGKFMVRIFLMMLLLLLPITSHAAVVPVSPPDCDTGGGDFIQITSTALYTAANLNGSAKFVCLDDIDFTSKGILTLTASGSDGDPRWLICNSPTPTVHPFLRSTANKCIIEGLVISGSRWILHGVTYDGPLSGKVISHDADGDDIIIDFSEIIGGGTGAGSHAFGGTDRSHFQRSVYRDTTQVASSDNHCLAAKSTVNDVHIVANEIFNCAGDGIGIGQGLDGVGVYDGIVIEDNDFYVIPTDMYCDGTGNRNEAGPQSASENGVDIKEATETAGAPEAKWLKIIGNRFWGFRQTDSGCAGSGSRGEAIQMHMDADYILVRDNLFFDVGRGLAHSNPTPAHISIINNLFVNVLESALTGGLQKAATSEIYYNTFRDIGNDGSAAWITGGSGSATIEVLCNTVLDTFSENSSVPNDYNAYFDAHRIGTAANDLIRSTVAEANHTSYQVWTQQWTNPTLRTFTDVIIDPSSPHWNLCNGANVGATDDRGVDDVEYTRLDPGFIPLVKAPTGSNGTIDLDMQALLEAIALLEVKAGAPSQEPDKITLAMPDGTTVVYTKETTYTRTTP</sequence>
<protein>
    <recommendedName>
        <fullName evidence="2">Right handed beta helix domain-containing protein</fullName>
    </recommendedName>
</protein>
<dbReference type="EMBL" id="LAZR01008060">
    <property type="protein sequence ID" value="KKM81202.1"/>
    <property type="molecule type" value="Genomic_DNA"/>
</dbReference>
<organism evidence="1">
    <name type="scientific">marine sediment metagenome</name>
    <dbReference type="NCBI Taxonomy" id="412755"/>
    <lineage>
        <taxon>unclassified sequences</taxon>
        <taxon>metagenomes</taxon>
        <taxon>ecological metagenomes</taxon>
    </lineage>
</organism>